<protein>
    <submittedName>
        <fullName evidence="2">20500_t:CDS:1</fullName>
    </submittedName>
</protein>
<dbReference type="Proteomes" id="UP000789405">
    <property type="component" value="Unassembled WGS sequence"/>
</dbReference>
<evidence type="ECO:0000256" key="1">
    <source>
        <dbReference type="SAM" id="MobiDB-lite"/>
    </source>
</evidence>
<dbReference type="OrthoDB" id="2426857at2759"/>
<sequence length="114" mass="12601">TSFDILHNANTSTRRRRHNHTPPLTYEVPSIISTSRCESTTNQRNQFASPIVRVSSRRDENSNRDNVNSAIGHSLVNVNDLINITSALNLSASQNNSDLSMPDIGGPLESINEE</sequence>
<organism evidence="2 3">
    <name type="scientific">Dentiscutata erythropus</name>
    <dbReference type="NCBI Taxonomy" id="1348616"/>
    <lineage>
        <taxon>Eukaryota</taxon>
        <taxon>Fungi</taxon>
        <taxon>Fungi incertae sedis</taxon>
        <taxon>Mucoromycota</taxon>
        <taxon>Glomeromycotina</taxon>
        <taxon>Glomeromycetes</taxon>
        <taxon>Diversisporales</taxon>
        <taxon>Gigasporaceae</taxon>
        <taxon>Dentiscutata</taxon>
    </lineage>
</organism>
<dbReference type="EMBL" id="CAJVPY010047033">
    <property type="protein sequence ID" value="CAG8810987.1"/>
    <property type="molecule type" value="Genomic_DNA"/>
</dbReference>
<keyword evidence="3" id="KW-1185">Reference proteome</keyword>
<comment type="caution">
    <text evidence="2">The sequence shown here is derived from an EMBL/GenBank/DDBJ whole genome shotgun (WGS) entry which is preliminary data.</text>
</comment>
<evidence type="ECO:0000313" key="3">
    <source>
        <dbReference type="Proteomes" id="UP000789405"/>
    </source>
</evidence>
<name>A0A9N9PFA3_9GLOM</name>
<feature type="region of interest" description="Disordered" evidence="1">
    <location>
        <begin position="92"/>
        <end position="114"/>
    </location>
</feature>
<feature type="non-terminal residue" evidence="2">
    <location>
        <position position="1"/>
    </location>
</feature>
<proteinExistence type="predicted"/>
<feature type="region of interest" description="Disordered" evidence="1">
    <location>
        <begin position="1"/>
        <end position="26"/>
    </location>
</feature>
<dbReference type="AlphaFoldDB" id="A0A9N9PFA3"/>
<gene>
    <name evidence="2" type="ORF">DERYTH_LOCUS25387</name>
</gene>
<reference evidence="2" key="1">
    <citation type="submission" date="2021-06" db="EMBL/GenBank/DDBJ databases">
        <authorList>
            <person name="Kallberg Y."/>
            <person name="Tangrot J."/>
            <person name="Rosling A."/>
        </authorList>
    </citation>
    <scope>NUCLEOTIDE SEQUENCE</scope>
    <source>
        <strain evidence="2">MA453B</strain>
    </source>
</reference>
<evidence type="ECO:0000313" key="2">
    <source>
        <dbReference type="EMBL" id="CAG8810987.1"/>
    </source>
</evidence>
<feature type="non-terminal residue" evidence="2">
    <location>
        <position position="114"/>
    </location>
</feature>
<accession>A0A9N9PFA3</accession>